<accession>A0A0A2TPC9</accession>
<feature type="compositionally biased region" description="Basic and acidic residues" evidence="5">
    <location>
        <begin position="601"/>
        <end position="618"/>
    </location>
</feature>
<dbReference type="eggNOG" id="COG0419">
    <property type="taxonomic scope" value="Bacteria"/>
</dbReference>
<keyword evidence="4" id="KW-0175">Coiled coil</keyword>
<dbReference type="Pfam" id="PF13476">
    <property type="entry name" value="AAA_23"/>
    <property type="match status" value="1"/>
</dbReference>
<comment type="caution">
    <text evidence="7">The sequence shown here is derived from an EMBL/GenBank/DDBJ whole genome shotgun (WGS) entry which is preliminary data.</text>
</comment>
<dbReference type="AlphaFoldDB" id="A0A0A2TPC9"/>
<evidence type="ECO:0000313" key="7">
    <source>
        <dbReference type="EMBL" id="KGP71195.1"/>
    </source>
</evidence>
<evidence type="ECO:0000256" key="4">
    <source>
        <dbReference type="SAM" id="Coils"/>
    </source>
</evidence>
<dbReference type="EMBL" id="AVBF01000078">
    <property type="protein sequence ID" value="KGP71195.1"/>
    <property type="molecule type" value="Genomic_DNA"/>
</dbReference>
<feature type="domain" description="Rad50/SbcC-type AAA" evidence="6">
    <location>
        <begin position="6"/>
        <end position="241"/>
    </location>
</feature>
<dbReference type="Proteomes" id="UP000030147">
    <property type="component" value="Unassembled WGS sequence"/>
</dbReference>
<dbReference type="STRING" id="1385514.N782_20840"/>
<dbReference type="PANTHER" id="PTHR32114:SF2">
    <property type="entry name" value="ABC TRANSPORTER ABCH.3"/>
    <property type="match status" value="1"/>
</dbReference>
<evidence type="ECO:0000256" key="1">
    <source>
        <dbReference type="ARBA" id="ARBA00006930"/>
    </source>
</evidence>
<reference evidence="7 8" key="1">
    <citation type="journal article" date="2015" name="Stand. Genomic Sci.">
        <title>High quality draft genome sequence of the moderately halophilic bacterium Pontibacillus yanchengensis Y32(T) and comparison among Pontibacillus genomes.</title>
        <authorList>
            <person name="Huang J."/>
            <person name="Qiao Z.X."/>
            <person name="Tang J.W."/>
            <person name="Wang G."/>
        </authorList>
    </citation>
    <scope>NUCLEOTIDE SEQUENCE [LARGE SCALE GENOMIC DNA]</scope>
    <source>
        <strain evidence="7 8">Y32</strain>
    </source>
</reference>
<name>A0A0A2TPC9_9BACI</name>
<protein>
    <recommendedName>
        <fullName evidence="3">Nuclease SbcCD subunit C</fullName>
    </recommendedName>
</protein>
<dbReference type="InterPro" id="IPR027417">
    <property type="entry name" value="P-loop_NTPase"/>
</dbReference>
<feature type="coiled-coil region" evidence="4">
    <location>
        <begin position="329"/>
        <end position="507"/>
    </location>
</feature>
<organism evidence="7 8">
    <name type="scientific">Pontibacillus yanchengensis Y32</name>
    <dbReference type="NCBI Taxonomy" id="1385514"/>
    <lineage>
        <taxon>Bacteria</taxon>
        <taxon>Bacillati</taxon>
        <taxon>Bacillota</taxon>
        <taxon>Bacilli</taxon>
        <taxon>Bacillales</taxon>
        <taxon>Bacillaceae</taxon>
        <taxon>Pontibacillus</taxon>
    </lineage>
</organism>
<feature type="region of interest" description="Disordered" evidence="5">
    <location>
        <begin position="597"/>
        <end position="618"/>
    </location>
</feature>
<dbReference type="RefSeq" id="WP_036823625.1">
    <property type="nucleotide sequence ID" value="NZ_AVBF01000078.1"/>
</dbReference>
<evidence type="ECO:0000259" key="6">
    <source>
        <dbReference type="Pfam" id="PF13476"/>
    </source>
</evidence>
<feature type="coiled-coil region" evidence="4">
    <location>
        <begin position="543"/>
        <end position="570"/>
    </location>
</feature>
<evidence type="ECO:0000256" key="5">
    <source>
        <dbReference type="SAM" id="MobiDB-lite"/>
    </source>
</evidence>
<keyword evidence="8" id="KW-1185">Reference proteome</keyword>
<dbReference type="SUPFAM" id="SSF52540">
    <property type="entry name" value="P-loop containing nucleoside triphosphate hydrolases"/>
    <property type="match status" value="2"/>
</dbReference>
<feature type="coiled-coil region" evidence="4">
    <location>
        <begin position="234"/>
        <end position="302"/>
    </location>
</feature>
<evidence type="ECO:0000256" key="3">
    <source>
        <dbReference type="ARBA" id="ARBA00013368"/>
    </source>
</evidence>
<comment type="similarity">
    <text evidence="1">Belongs to the SMC family. SbcC subfamily.</text>
</comment>
<evidence type="ECO:0000313" key="8">
    <source>
        <dbReference type="Proteomes" id="UP000030147"/>
    </source>
</evidence>
<comment type="subunit">
    <text evidence="2">Heterodimer of SbcC and SbcD.</text>
</comment>
<dbReference type="OrthoDB" id="9795626at2"/>
<proteinExistence type="inferred from homology"/>
<feature type="coiled-coil region" evidence="4">
    <location>
        <begin position="698"/>
        <end position="835"/>
    </location>
</feature>
<dbReference type="Pfam" id="PF13558">
    <property type="entry name" value="SbcC_Walker_B"/>
    <property type="match status" value="1"/>
</dbReference>
<dbReference type="PANTHER" id="PTHR32114">
    <property type="entry name" value="ABC TRANSPORTER ABCH.3"/>
    <property type="match status" value="1"/>
</dbReference>
<sequence>MRAITLTMEAFGPYSNKQTIDFSQLGYETIFLITGPTGAGKTSIFDAMVYALYGRASGSERDQDTLRSHFAEEGQSTEVCFIFDLKDKQYEVRRSPKQLKRKERGEGFTEQPPKAELYEIHDTEKKLLASKIKDVNETIESMLRLDYEQFRKMIMIPQGEFRRLISENSKEREEILQKIFQTYVYEHMTERLKEESKKLKETVEHLAQKEHSEIDKLHWSTEDKESLTSSTKALEKLEDELKTDDNYLKDLMESLTDKRQQLKKKQEEYYSQKQLKQQFHEYEQYKQELETMKQQETTISNKEWIIHEAEKANLVKSYENQVLRRKEESKKQETRLLEKRQDYEVLQKEFSNVEEQYKEEEGKTEEREELRKSIEKYKQELEQVREYTHLKKQASALFTSKQQQEEKVNKFQAERKELQQKVHELSKSNYEYQHVNKRYYELESKERELDSIIDQVNKLMNEEEKLQKMRHHYQQVQREYENVKKQREAAVQEVKKLEEEQKQHQAVLMANELAGGQECPVCGSTDHPNKAYSSNDYVSDEAVDKAKQTLEQLEQTLQKQQDDYVRAKSEGQSQRHIVDQQQEALQSHLTNAFLQNASRQQQKETWEQERNETREQKKLTAKQLSQLEENMKHVQAYQEKMQSLDEKIEKENSKLQETHDQWVSMKTKVEHIQSGLTGEYIDDPDKLASFVTKEEERYEKWLYHLQQLSEQYQQKKEQVQKLEAEINQQHTYVEETKENEKKANEQLVAQCKEVGFESVDAYQQAKLEQEELQNKKEKVSQFRKKQQSIQDSYTKLHEQLHDKQMPNLENMETLLNEMENKLEELSEEYQQVYLKKTEHARIYGQLEELIQLREESEEKYYYIGELAQLAKGDNAFKLSFERYVLSAFLDEIIIQANIRLDQMTEHRYHLERSQEKAKGGAQSGLDLEVLDHYTGLRRSVRTLSGGEGFKAALSLALGMADVVQAHAGGVQLDTLFIDEGFGTLDEESLDQAISCLKDLQKGNRMLGIISHVPKLKQEIPAKLQITPSPKGSTCAFSLG</sequence>
<gene>
    <name evidence="7" type="ORF">N782_20840</name>
</gene>
<dbReference type="Gene3D" id="3.40.50.300">
    <property type="entry name" value="P-loop containing nucleotide triphosphate hydrolases"/>
    <property type="match status" value="2"/>
</dbReference>
<dbReference type="InterPro" id="IPR038729">
    <property type="entry name" value="Rad50/SbcC_AAA"/>
</dbReference>
<evidence type="ECO:0000256" key="2">
    <source>
        <dbReference type="ARBA" id="ARBA00011322"/>
    </source>
</evidence>